<name>A0A2K5AP32_9ARCH</name>
<dbReference type="RefSeq" id="WP_103287772.1">
    <property type="nucleotide sequence ID" value="NZ_LT981265.1"/>
</dbReference>
<dbReference type="SUPFAM" id="SSF50129">
    <property type="entry name" value="GroES-like"/>
    <property type="match status" value="1"/>
</dbReference>
<dbReference type="GO" id="GO:0051262">
    <property type="term" value="P:protein tetramerization"/>
    <property type="evidence" value="ECO:0007669"/>
    <property type="project" value="UniProtKB-ARBA"/>
</dbReference>
<dbReference type="InterPro" id="IPR013154">
    <property type="entry name" value="ADH-like_N"/>
</dbReference>
<evidence type="ECO:0000256" key="3">
    <source>
        <dbReference type="ARBA" id="ARBA00022723"/>
    </source>
</evidence>
<evidence type="ECO:0000313" key="10">
    <source>
        <dbReference type="EMBL" id="SPC33401.1"/>
    </source>
</evidence>
<dbReference type="Gene3D" id="3.40.50.720">
    <property type="entry name" value="NAD(P)-binding Rossmann-like Domain"/>
    <property type="match status" value="1"/>
</dbReference>
<dbReference type="Pfam" id="PF00107">
    <property type="entry name" value="ADH_zinc_N"/>
    <property type="match status" value="1"/>
</dbReference>
<keyword evidence="3 7" id="KW-0479">Metal-binding</keyword>
<dbReference type="AlphaFoldDB" id="A0A2K5AP32"/>
<comment type="cofactor">
    <cofactor evidence="1 7">
        <name>Zn(2+)</name>
        <dbReference type="ChEBI" id="CHEBI:29105"/>
    </cofactor>
</comment>
<keyword evidence="6" id="KW-0520">NAD</keyword>
<dbReference type="GeneID" id="41594303"/>
<comment type="similarity">
    <text evidence="2 7">Belongs to the zinc-containing alcohol dehydrogenase family.</text>
</comment>
<keyword evidence="8" id="KW-0472">Membrane</keyword>
<feature type="transmembrane region" description="Helical" evidence="8">
    <location>
        <begin position="177"/>
        <end position="198"/>
    </location>
</feature>
<dbReference type="SMART" id="SM00829">
    <property type="entry name" value="PKS_ER"/>
    <property type="match status" value="1"/>
</dbReference>
<dbReference type="FunFam" id="3.40.50.720:FF:000039">
    <property type="entry name" value="Alcohol dehydrogenase AdhP"/>
    <property type="match status" value="1"/>
</dbReference>
<evidence type="ECO:0000256" key="8">
    <source>
        <dbReference type="SAM" id="Phobius"/>
    </source>
</evidence>
<accession>A0A2K5AP32</accession>
<keyword evidence="5 10" id="KW-0560">Oxidoreductase</keyword>
<dbReference type="GO" id="GO:0030554">
    <property type="term" value="F:adenyl nucleotide binding"/>
    <property type="evidence" value="ECO:0007669"/>
    <property type="project" value="UniProtKB-ARBA"/>
</dbReference>
<dbReference type="InterPro" id="IPR011032">
    <property type="entry name" value="GroES-like_sf"/>
</dbReference>
<evidence type="ECO:0000256" key="7">
    <source>
        <dbReference type="RuleBase" id="RU361277"/>
    </source>
</evidence>
<dbReference type="EMBL" id="LT981265">
    <property type="protein sequence ID" value="SPC33401.1"/>
    <property type="molecule type" value="Genomic_DNA"/>
</dbReference>
<dbReference type="Proteomes" id="UP000236248">
    <property type="component" value="Chromosome NCAV"/>
</dbReference>
<evidence type="ECO:0000313" key="11">
    <source>
        <dbReference type="Proteomes" id="UP000236248"/>
    </source>
</evidence>
<keyword evidence="8" id="KW-1133">Transmembrane helix</keyword>
<dbReference type="Gene3D" id="3.90.180.10">
    <property type="entry name" value="Medium-chain alcohol dehydrogenases, catalytic domain"/>
    <property type="match status" value="1"/>
</dbReference>
<dbReference type="InterPro" id="IPR036291">
    <property type="entry name" value="NAD(P)-bd_dom_sf"/>
</dbReference>
<organism evidence="10 11">
    <name type="scientific">Candidatus Nitrosocaldus cavascurensis</name>
    <dbReference type="NCBI Taxonomy" id="2058097"/>
    <lineage>
        <taxon>Archaea</taxon>
        <taxon>Nitrososphaerota</taxon>
        <taxon>Nitrososphaeria</taxon>
        <taxon>Candidatus Nitrosocaldales</taxon>
        <taxon>Candidatus Nitrosocaldaceae</taxon>
        <taxon>Candidatus Nitrosocaldus</taxon>
    </lineage>
</organism>
<dbReference type="CDD" id="cd08240">
    <property type="entry name" value="6_hydroxyhexanoate_dh_like"/>
    <property type="match status" value="1"/>
</dbReference>
<evidence type="ECO:0000256" key="6">
    <source>
        <dbReference type="ARBA" id="ARBA00023027"/>
    </source>
</evidence>
<proteinExistence type="inferred from homology"/>
<dbReference type="GO" id="GO:0043168">
    <property type="term" value="F:anion binding"/>
    <property type="evidence" value="ECO:0007669"/>
    <property type="project" value="UniProtKB-ARBA"/>
</dbReference>
<reference evidence="11" key="1">
    <citation type="submission" date="2018-01" db="EMBL/GenBank/DDBJ databases">
        <authorList>
            <person name="Kerou L M."/>
        </authorList>
    </citation>
    <scope>NUCLEOTIDE SEQUENCE [LARGE SCALE GENOMIC DNA]</scope>
    <source>
        <strain evidence="11">SCU2</strain>
    </source>
</reference>
<dbReference type="GO" id="GO:0004022">
    <property type="term" value="F:alcohol dehydrogenase (NAD+) activity"/>
    <property type="evidence" value="ECO:0007669"/>
    <property type="project" value="UniProtKB-EC"/>
</dbReference>
<gene>
    <name evidence="10" type="primary">adh</name>
    <name evidence="10" type="ORF">NCAV_0201</name>
</gene>
<evidence type="ECO:0000259" key="9">
    <source>
        <dbReference type="SMART" id="SM00829"/>
    </source>
</evidence>
<evidence type="ECO:0000256" key="5">
    <source>
        <dbReference type="ARBA" id="ARBA00023002"/>
    </source>
</evidence>
<dbReference type="PROSITE" id="PS00059">
    <property type="entry name" value="ADH_ZINC"/>
    <property type="match status" value="1"/>
</dbReference>
<feature type="domain" description="Enoyl reductase (ER)" evidence="9">
    <location>
        <begin position="8"/>
        <end position="348"/>
    </location>
</feature>
<evidence type="ECO:0000256" key="2">
    <source>
        <dbReference type="ARBA" id="ARBA00008072"/>
    </source>
</evidence>
<dbReference type="Pfam" id="PF08240">
    <property type="entry name" value="ADH_N"/>
    <property type="match status" value="1"/>
</dbReference>
<keyword evidence="11" id="KW-1185">Reference proteome</keyword>
<dbReference type="InterPro" id="IPR002328">
    <property type="entry name" value="ADH_Zn_CS"/>
</dbReference>
<keyword evidence="8" id="KW-0812">Transmembrane</keyword>
<dbReference type="InterPro" id="IPR013149">
    <property type="entry name" value="ADH-like_C"/>
</dbReference>
<dbReference type="KEGG" id="ncv:NCAV_0201"/>
<dbReference type="SUPFAM" id="SSF51735">
    <property type="entry name" value="NAD(P)-binding Rossmann-fold domains"/>
    <property type="match status" value="1"/>
</dbReference>
<dbReference type="EC" id="1.1.1.1" evidence="10"/>
<dbReference type="GO" id="GO:0008270">
    <property type="term" value="F:zinc ion binding"/>
    <property type="evidence" value="ECO:0007669"/>
    <property type="project" value="InterPro"/>
</dbReference>
<sequence>MKAARIVKPKEPLQIEDLPVPRPRGKQVLVRVLASGVCHSDLHLWEGGYAGPRDMFMRVEDRGVRFPLTPGHEVAGIVEEVGDEVVNTGKGEKVLVYPWIGDGACPACTVGEENLCDRPRSLGIFQDGGYAEYILVPSERYLIKIDGQEPEQVASLACSGLTAYTALKNSSIRAQEFLVIVGAGGLGLIGVQIARAIAGSTIAVIDLDDKRLEEARRLGADHIINSSRSDPVKEVKDLTNGLGADAVIDFVNSSKTVAKDLDMLRKRGRLVLVGLFGGSTELNLALMPLRAYRIIGSYTGKYADLVELVALARRGMIRSVIGKRFRLEEVNDALTQLKEGKIMGRAVLNP</sequence>
<evidence type="ECO:0000256" key="1">
    <source>
        <dbReference type="ARBA" id="ARBA00001947"/>
    </source>
</evidence>
<dbReference type="InterPro" id="IPR050129">
    <property type="entry name" value="Zn_alcohol_dh"/>
</dbReference>
<dbReference type="PANTHER" id="PTHR43401">
    <property type="entry name" value="L-THREONINE 3-DEHYDROGENASE"/>
    <property type="match status" value="1"/>
</dbReference>
<dbReference type="PANTHER" id="PTHR43401:SF4">
    <property type="entry name" value="D-ARABINOSE 1-DEHYDROGENASE (NADP(+))"/>
    <property type="match status" value="1"/>
</dbReference>
<evidence type="ECO:0000256" key="4">
    <source>
        <dbReference type="ARBA" id="ARBA00022833"/>
    </source>
</evidence>
<keyword evidence="4 7" id="KW-0862">Zinc</keyword>
<dbReference type="InterPro" id="IPR020843">
    <property type="entry name" value="ER"/>
</dbReference>
<protein>
    <submittedName>
        <fullName evidence="10">NAD-dependent alcohol dehydrogenase</fullName>
        <ecNumber evidence="10">1.1.1.1</ecNumber>
    </submittedName>
</protein>